<sequence>MPMVEKRDRGRSRDSGNDSMQEISKMCLEALPVDDGWSGFIVDKDARIDPPIHTEYFLSGGAIILIFMVDGARAVISFCILSAIPGYMVVPPERTVLAYKSLRISTSHFMIELYVVSWIPQASIPKKDGWKRASGQRNLSLPIVIT</sequence>
<name>A0A6V7GZA4_9HYME</name>
<organism evidence="1 2">
    <name type="scientific">Heterotrigona itama</name>
    <dbReference type="NCBI Taxonomy" id="395501"/>
    <lineage>
        <taxon>Eukaryota</taxon>
        <taxon>Metazoa</taxon>
        <taxon>Ecdysozoa</taxon>
        <taxon>Arthropoda</taxon>
        <taxon>Hexapoda</taxon>
        <taxon>Insecta</taxon>
        <taxon>Pterygota</taxon>
        <taxon>Neoptera</taxon>
        <taxon>Endopterygota</taxon>
        <taxon>Hymenoptera</taxon>
        <taxon>Apocrita</taxon>
        <taxon>Aculeata</taxon>
        <taxon>Apoidea</taxon>
        <taxon>Anthophila</taxon>
        <taxon>Apidae</taxon>
        <taxon>Heterotrigona</taxon>
    </lineage>
</organism>
<keyword evidence="2" id="KW-1185">Reference proteome</keyword>
<reference evidence="1" key="1">
    <citation type="submission" date="2020-07" db="EMBL/GenBank/DDBJ databases">
        <authorList>
            <person name="Nazaruddin N."/>
        </authorList>
    </citation>
    <scope>NUCLEOTIDE SEQUENCE</scope>
</reference>
<dbReference type="Proteomes" id="UP000752696">
    <property type="component" value="Unassembled WGS sequence"/>
</dbReference>
<evidence type="ECO:0000313" key="2">
    <source>
        <dbReference type="Proteomes" id="UP000752696"/>
    </source>
</evidence>
<gene>
    <name evidence="1" type="ORF">MHI_LOCUS164623</name>
</gene>
<protein>
    <submittedName>
        <fullName evidence="1">Uncharacterized protein</fullName>
    </submittedName>
</protein>
<dbReference type="OrthoDB" id="1937949at2759"/>
<accession>A0A6V7GZA4</accession>
<comment type="caution">
    <text evidence="1">The sequence shown here is derived from an EMBL/GenBank/DDBJ whole genome shotgun (WGS) entry which is preliminary data.</text>
</comment>
<dbReference type="AlphaFoldDB" id="A0A6V7GZA4"/>
<proteinExistence type="predicted"/>
<evidence type="ECO:0000313" key="1">
    <source>
        <dbReference type="EMBL" id="CAD1469860.1"/>
    </source>
</evidence>
<dbReference type="EMBL" id="CAJDYZ010003105">
    <property type="protein sequence ID" value="CAD1469860.1"/>
    <property type="molecule type" value="Genomic_DNA"/>
</dbReference>